<keyword evidence="1" id="KW-1133">Transmembrane helix</keyword>
<name>A0A7R8AQD6_9EURO</name>
<reference evidence="2" key="1">
    <citation type="submission" date="2021-01" db="EMBL/GenBank/DDBJ databases">
        <authorList>
            <consortium name="Aspergillus puulaauensis MK2 genome sequencing consortium"/>
            <person name="Kazuki M."/>
            <person name="Futagami T."/>
        </authorList>
    </citation>
    <scope>NUCLEOTIDE SEQUENCE</scope>
    <source>
        <strain evidence="2">MK2</strain>
    </source>
</reference>
<organism evidence="2 3">
    <name type="scientific">Aspergillus puulaauensis</name>
    <dbReference type="NCBI Taxonomy" id="1220207"/>
    <lineage>
        <taxon>Eukaryota</taxon>
        <taxon>Fungi</taxon>
        <taxon>Dikarya</taxon>
        <taxon>Ascomycota</taxon>
        <taxon>Pezizomycotina</taxon>
        <taxon>Eurotiomycetes</taxon>
        <taxon>Eurotiomycetidae</taxon>
        <taxon>Eurotiales</taxon>
        <taxon>Aspergillaceae</taxon>
        <taxon>Aspergillus</taxon>
    </lineage>
</organism>
<gene>
    <name evidence="2" type="ORF">APUU_60344S</name>
</gene>
<dbReference type="OrthoDB" id="10389244at2759"/>
<keyword evidence="1" id="KW-0472">Membrane</keyword>
<dbReference type="RefSeq" id="XP_041559490.1">
    <property type="nucleotide sequence ID" value="XM_041693574.1"/>
</dbReference>
<evidence type="ECO:0000313" key="2">
    <source>
        <dbReference type="EMBL" id="BCS27296.1"/>
    </source>
</evidence>
<dbReference type="AlphaFoldDB" id="A0A7R8AQD6"/>
<keyword evidence="3" id="KW-1185">Reference proteome</keyword>
<feature type="transmembrane region" description="Helical" evidence="1">
    <location>
        <begin position="230"/>
        <end position="248"/>
    </location>
</feature>
<dbReference type="GeneID" id="64977301"/>
<keyword evidence="1" id="KW-0812">Transmembrane</keyword>
<evidence type="ECO:0000313" key="3">
    <source>
        <dbReference type="Proteomes" id="UP000654913"/>
    </source>
</evidence>
<proteinExistence type="predicted"/>
<sequence>MQGMKGLDGDLKNGFGKFPRSRGRENWPQWYAFVRASAMAGGTWDYFKPDLEPNPEPVLAPKDGFHDIRLRLDKMKKNAGSEQELRCWTCVADNDVDDDPFIDDEGCNGCRDRRYRKLVMPEKVARDLYGRGSVTLKRQDDWPKWYAAIKQAAKWKGVWEHIDLDVEDDKLPARPHRVHPNLEPAINKLKELSAAERKRSEDDAEHFKAVEMVLLGDQKRRADFDAGKGYIVWAILSTVAEPLVVYLYEETDPRKMLLILKERIPPALPEGYEQLQARGNRRNRRNRRR</sequence>
<evidence type="ECO:0000256" key="1">
    <source>
        <dbReference type="SAM" id="Phobius"/>
    </source>
</evidence>
<accession>A0A7R8AQD6</accession>
<dbReference type="Proteomes" id="UP000654913">
    <property type="component" value="Chromosome 6"/>
</dbReference>
<dbReference type="EMBL" id="AP024448">
    <property type="protein sequence ID" value="BCS27296.1"/>
    <property type="molecule type" value="Genomic_DNA"/>
</dbReference>
<dbReference type="KEGG" id="apuu:APUU_60344S"/>
<reference evidence="2" key="2">
    <citation type="submission" date="2021-02" db="EMBL/GenBank/DDBJ databases">
        <title>Aspergillus puulaauensis MK2 genome sequence.</title>
        <authorList>
            <person name="Futagami T."/>
            <person name="Mori K."/>
            <person name="Kadooka C."/>
            <person name="Tanaka T."/>
        </authorList>
    </citation>
    <scope>NUCLEOTIDE SEQUENCE</scope>
    <source>
        <strain evidence="2">MK2</strain>
    </source>
</reference>
<protein>
    <submittedName>
        <fullName evidence="2">Uncharacterized protein</fullName>
    </submittedName>
</protein>